<accession>A0A0A7RFY5</accession>
<dbReference type="NCBIfam" id="TIGR02530">
    <property type="entry name" value="flg_new"/>
    <property type="match status" value="1"/>
</dbReference>
<keyword evidence="1" id="KW-0282">Flagellum</keyword>
<evidence type="ECO:0000313" key="1">
    <source>
        <dbReference type="EMBL" id="AJA34156.1"/>
    </source>
</evidence>
<gene>
    <name evidence="1" type="primary">fop</name>
</gene>
<dbReference type="RefSeq" id="WP_057884983.1">
    <property type="nucleotide sequence ID" value="NZ_JALCLK010000001.1"/>
</dbReference>
<sequence length="121" mass="13453">MLDRINGIASNSLNVPTKAMDSKAAKVPAFKQILQQKTNKVNVSKHAQQRLVSRNLQLGQDDIHQLSTAMNELKAKGSKESLLVYKNMGIIANVQNRTIITAMDMNELETVTNIDSTKFIK</sequence>
<name>A0A0A7RFY5_9LACO</name>
<protein>
    <submittedName>
        <fullName evidence="1">Flagellar operon protein</fullName>
    </submittedName>
</protein>
<dbReference type="InterPro" id="IPR013367">
    <property type="entry name" value="Flagellar_put"/>
</dbReference>
<keyword evidence="1" id="KW-0969">Cilium</keyword>
<dbReference type="GeneID" id="78522793"/>
<proteinExistence type="predicted"/>
<dbReference type="AlphaFoldDB" id="A0A0A7RFY5"/>
<organism evidence="1">
    <name type="scientific">Liquorilactobacillus nagelii</name>
    <dbReference type="NCBI Taxonomy" id="82688"/>
    <lineage>
        <taxon>Bacteria</taxon>
        <taxon>Bacillati</taxon>
        <taxon>Bacillota</taxon>
        <taxon>Bacilli</taxon>
        <taxon>Lactobacillales</taxon>
        <taxon>Lactobacillaceae</taxon>
        <taxon>Liquorilactobacillus</taxon>
    </lineage>
</organism>
<keyword evidence="1" id="KW-0966">Cell projection</keyword>
<dbReference type="EMBL" id="KM886867">
    <property type="protein sequence ID" value="AJA34156.1"/>
    <property type="molecule type" value="Genomic_DNA"/>
</dbReference>
<reference evidence="1" key="1">
    <citation type="journal article" date="2014" name="Appl. Environ. Microbiol.">
        <title>Detection and genomic characterization of motility in Lactobacillus curvatus: confirmation of motility in a species outside the Lactobacillus salivarius clade.</title>
        <authorList>
            <person name="Cousin F.J."/>
            <person name="Lynch S.M."/>
            <person name="Harris H.M."/>
            <person name="McCann A."/>
            <person name="Lynch D.B."/>
            <person name="Neville B.A."/>
            <person name="Irisawa T."/>
            <person name="Okada S."/>
            <person name="Endo A."/>
            <person name="O'Toole P.W."/>
        </authorList>
    </citation>
    <scope>NUCLEOTIDE SEQUENCE</scope>
    <source>
        <strain evidence="1">ATCC 700692</strain>
    </source>
</reference>